<dbReference type="PANTHER" id="PTHR12558">
    <property type="entry name" value="CELL DIVISION CYCLE 16,23,27"/>
    <property type="match status" value="1"/>
</dbReference>
<organism evidence="2 3">
    <name type="scientific">Croceimicrobium hydrocarbonivorans</name>
    <dbReference type="NCBI Taxonomy" id="2761580"/>
    <lineage>
        <taxon>Bacteria</taxon>
        <taxon>Pseudomonadati</taxon>
        <taxon>Bacteroidota</taxon>
        <taxon>Flavobacteriia</taxon>
        <taxon>Flavobacteriales</taxon>
        <taxon>Owenweeksiaceae</taxon>
        <taxon>Croceimicrobium</taxon>
    </lineage>
</organism>
<dbReference type="Pfam" id="PF13181">
    <property type="entry name" value="TPR_8"/>
    <property type="match status" value="3"/>
</dbReference>
<sequence>MTIAYWNKYIASICILLGSLSLSAQSKIEGERLRLFNEQFFAAENAKLREEYDKALVIFEALYQKDPESALVCYELAQLYAREEEEQDALFYAEKACEIEPENPWYFRLKLAVYGQFGKSELLIKSLEEATEKHPQDEDLLFQMAEAYYRNGQAEKAIESLNKLEAISGPHEEISNQKKSIYLEMGNLEGAIAELQKLIEIYPKNLDYRGSLGQLYQANNLDEKAFEVYQDMLAIDSLDPRPHLDLANYYQQKGEFHQSLYHLKKAMSSKQLDMERKIAVLLSLFDASRSDSLLTAKSFELLDEIVSQEPADARIYAMYGDYLSREGRDDEALTYYKKALEYGEKFQIWEQILLIEIQNRKFEALKQDAPLALESFPNQPLPYLLAGIAFKESKEYSKARDYLEDGQVYVFNNARLQTEFNLHLAEVSHEMGQHLESDQYFDAVLSVNPKHAGALNNYAYYLSLRNERLKDALRMSTDANTISPSNPVYLDTQAWVLHQLGRDEEAREVIEKALSLLAKPEPELAEHYGDILLGLGEKELARKQYELANGLQSSPSLKAKIKALP</sequence>
<protein>
    <submittedName>
        <fullName evidence="2">Tetratricopeptide repeat protein</fullName>
    </submittedName>
</protein>
<gene>
    <name evidence="2" type="ORF">H4K34_08700</name>
</gene>
<dbReference type="Proteomes" id="UP000516305">
    <property type="component" value="Chromosome"/>
</dbReference>
<dbReference type="SMART" id="SM00028">
    <property type="entry name" value="TPR"/>
    <property type="match status" value="9"/>
</dbReference>
<dbReference type="Pfam" id="PF13432">
    <property type="entry name" value="TPR_16"/>
    <property type="match status" value="1"/>
</dbReference>
<dbReference type="Pfam" id="PF14559">
    <property type="entry name" value="TPR_19"/>
    <property type="match status" value="1"/>
</dbReference>
<keyword evidence="1" id="KW-0802">TPR repeat</keyword>
<name>A0A7H0VJK9_9FLAO</name>
<accession>A0A7H0VJK9</accession>
<proteinExistence type="predicted"/>
<dbReference type="PANTHER" id="PTHR12558:SF13">
    <property type="entry name" value="CELL DIVISION CYCLE PROTEIN 27 HOMOLOG"/>
    <property type="match status" value="1"/>
</dbReference>
<keyword evidence="3" id="KW-1185">Reference proteome</keyword>
<dbReference type="InterPro" id="IPR011990">
    <property type="entry name" value="TPR-like_helical_dom_sf"/>
</dbReference>
<evidence type="ECO:0000313" key="3">
    <source>
        <dbReference type="Proteomes" id="UP000516305"/>
    </source>
</evidence>
<feature type="repeat" description="TPR" evidence="1">
    <location>
        <begin position="313"/>
        <end position="346"/>
    </location>
</feature>
<feature type="repeat" description="TPR" evidence="1">
    <location>
        <begin position="172"/>
        <end position="205"/>
    </location>
</feature>
<dbReference type="InterPro" id="IPR019734">
    <property type="entry name" value="TPR_rpt"/>
</dbReference>
<dbReference type="PROSITE" id="PS50005">
    <property type="entry name" value="TPR"/>
    <property type="match status" value="3"/>
</dbReference>
<dbReference type="EMBL" id="CP060139">
    <property type="protein sequence ID" value="QNR25907.1"/>
    <property type="molecule type" value="Genomic_DNA"/>
</dbReference>
<reference evidence="2 3" key="1">
    <citation type="submission" date="2020-08" db="EMBL/GenBank/DDBJ databases">
        <title>Croceimicrobium hydrocarbonivorans gen. nov., sp. nov., a novel marine bacterium isolated from a bacterial consortium that degrades polyethylene terephthalate.</title>
        <authorList>
            <person name="Liu R."/>
        </authorList>
    </citation>
    <scope>NUCLEOTIDE SEQUENCE [LARGE SCALE GENOMIC DNA]</scope>
    <source>
        <strain evidence="2 3">A20-9</strain>
    </source>
</reference>
<dbReference type="AlphaFoldDB" id="A0A7H0VJK9"/>
<dbReference type="KEGG" id="chyd:H4K34_08700"/>
<evidence type="ECO:0000256" key="1">
    <source>
        <dbReference type="PROSITE-ProRule" id="PRU00339"/>
    </source>
</evidence>
<dbReference type="RefSeq" id="WP_210760433.1">
    <property type="nucleotide sequence ID" value="NZ_CP060139.1"/>
</dbReference>
<evidence type="ECO:0000313" key="2">
    <source>
        <dbReference type="EMBL" id="QNR25907.1"/>
    </source>
</evidence>
<feature type="repeat" description="TPR" evidence="1">
    <location>
        <begin position="70"/>
        <end position="103"/>
    </location>
</feature>
<dbReference type="SUPFAM" id="SSF48452">
    <property type="entry name" value="TPR-like"/>
    <property type="match status" value="3"/>
</dbReference>
<dbReference type="Gene3D" id="1.25.40.10">
    <property type="entry name" value="Tetratricopeptide repeat domain"/>
    <property type="match status" value="4"/>
</dbReference>